<evidence type="ECO:0000256" key="4">
    <source>
        <dbReference type="ARBA" id="ARBA00023163"/>
    </source>
</evidence>
<protein>
    <submittedName>
        <fullName evidence="6">LysR family transcriptional regulator</fullName>
    </submittedName>
</protein>
<evidence type="ECO:0000256" key="3">
    <source>
        <dbReference type="ARBA" id="ARBA00023125"/>
    </source>
</evidence>
<comment type="caution">
    <text evidence="6">The sequence shown here is derived from an EMBL/GenBank/DDBJ whole genome shotgun (WGS) entry which is preliminary data.</text>
</comment>
<gene>
    <name evidence="6" type="ORF">CTZ28_34530</name>
</gene>
<dbReference type="InterPro" id="IPR000847">
    <property type="entry name" value="LysR_HTH_N"/>
</dbReference>
<dbReference type="SUPFAM" id="SSF53850">
    <property type="entry name" value="Periplasmic binding protein-like II"/>
    <property type="match status" value="1"/>
</dbReference>
<dbReference type="PANTHER" id="PTHR30346">
    <property type="entry name" value="TRANSCRIPTIONAL DUAL REGULATOR HCAR-RELATED"/>
    <property type="match status" value="1"/>
</dbReference>
<dbReference type="GO" id="GO:0003677">
    <property type="term" value="F:DNA binding"/>
    <property type="evidence" value="ECO:0007669"/>
    <property type="project" value="UniProtKB-KW"/>
</dbReference>
<dbReference type="SUPFAM" id="SSF46785">
    <property type="entry name" value="Winged helix' DNA-binding domain"/>
    <property type="match status" value="1"/>
</dbReference>
<dbReference type="Proteomes" id="UP000270471">
    <property type="component" value="Unassembled WGS sequence"/>
</dbReference>
<comment type="similarity">
    <text evidence="1">Belongs to the LysR transcriptional regulatory family.</text>
</comment>
<feature type="domain" description="HTH lysR-type" evidence="5">
    <location>
        <begin position="7"/>
        <end position="64"/>
    </location>
</feature>
<dbReference type="PROSITE" id="PS50931">
    <property type="entry name" value="HTH_LYSR"/>
    <property type="match status" value="1"/>
</dbReference>
<keyword evidence="3" id="KW-0238">DNA-binding</keyword>
<keyword evidence="7" id="KW-1185">Reference proteome</keyword>
<dbReference type="InterPro" id="IPR005119">
    <property type="entry name" value="LysR_subst-bd"/>
</dbReference>
<evidence type="ECO:0000256" key="1">
    <source>
        <dbReference type="ARBA" id="ARBA00009437"/>
    </source>
</evidence>
<dbReference type="GO" id="GO:0032993">
    <property type="term" value="C:protein-DNA complex"/>
    <property type="evidence" value="ECO:0007669"/>
    <property type="project" value="TreeGrafter"/>
</dbReference>
<dbReference type="Gene3D" id="1.10.10.10">
    <property type="entry name" value="Winged helix-like DNA-binding domain superfamily/Winged helix DNA-binding domain"/>
    <property type="match status" value="1"/>
</dbReference>
<reference evidence="6 7" key="1">
    <citation type="submission" date="2017-11" db="EMBL/GenBank/DDBJ databases">
        <title>Draft genome of actinobacteria isolated from guarana (Paullinia cupana (Mart.) Ducke.</title>
        <authorList>
            <person name="Siqueira K.A."/>
            <person name="Liotti R.G."/>
            <person name="Mendes T.A.O."/>
            <person name="Soares M.A."/>
        </authorList>
    </citation>
    <scope>NUCLEOTIDE SEQUENCE [LARGE SCALE GENOMIC DNA]</scope>
    <source>
        <strain evidence="6 7">193</strain>
    </source>
</reference>
<organism evidence="6 7">
    <name type="scientific">Streptomyces shenzhenensis</name>
    <dbReference type="NCBI Taxonomy" id="943815"/>
    <lineage>
        <taxon>Bacteria</taxon>
        <taxon>Bacillati</taxon>
        <taxon>Actinomycetota</taxon>
        <taxon>Actinomycetes</taxon>
        <taxon>Kitasatosporales</taxon>
        <taxon>Streptomycetaceae</taxon>
        <taxon>Streptomyces</taxon>
    </lineage>
</organism>
<evidence type="ECO:0000256" key="2">
    <source>
        <dbReference type="ARBA" id="ARBA00023015"/>
    </source>
</evidence>
<keyword evidence="4" id="KW-0804">Transcription</keyword>
<dbReference type="PANTHER" id="PTHR30346:SF0">
    <property type="entry name" value="HCA OPERON TRANSCRIPTIONAL ACTIVATOR HCAR"/>
    <property type="match status" value="1"/>
</dbReference>
<dbReference type="Pfam" id="PF03466">
    <property type="entry name" value="LysR_substrate"/>
    <property type="match status" value="1"/>
</dbReference>
<dbReference type="Gene3D" id="3.40.190.10">
    <property type="entry name" value="Periplasmic binding protein-like II"/>
    <property type="match status" value="2"/>
</dbReference>
<dbReference type="OrthoDB" id="3176554at2"/>
<proteinExistence type="inferred from homology"/>
<accession>A0A3M0HVT0</accession>
<dbReference type="InterPro" id="IPR036388">
    <property type="entry name" value="WH-like_DNA-bd_sf"/>
</dbReference>
<dbReference type="AlphaFoldDB" id="A0A3M0HVT0"/>
<dbReference type="InterPro" id="IPR036390">
    <property type="entry name" value="WH_DNA-bd_sf"/>
</dbReference>
<dbReference type="PRINTS" id="PR00039">
    <property type="entry name" value="HTHLYSR"/>
</dbReference>
<dbReference type="Pfam" id="PF00126">
    <property type="entry name" value="HTH_1"/>
    <property type="match status" value="1"/>
</dbReference>
<evidence type="ECO:0000313" key="7">
    <source>
        <dbReference type="Proteomes" id="UP000270471"/>
    </source>
</evidence>
<dbReference type="FunFam" id="1.10.10.10:FF:000001">
    <property type="entry name" value="LysR family transcriptional regulator"/>
    <property type="match status" value="1"/>
</dbReference>
<name>A0A3M0HVT0_9ACTN</name>
<dbReference type="GO" id="GO:0003700">
    <property type="term" value="F:DNA-binding transcription factor activity"/>
    <property type="evidence" value="ECO:0007669"/>
    <property type="project" value="InterPro"/>
</dbReference>
<evidence type="ECO:0000313" key="6">
    <source>
        <dbReference type="EMBL" id="RMB81521.1"/>
    </source>
</evidence>
<dbReference type="CDD" id="cd08414">
    <property type="entry name" value="PBP2_LTTR_aromatics_like"/>
    <property type="match status" value="1"/>
</dbReference>
<keyword evidence="2" id="KW-0805">Transcription regulation</keyword>
<dbReference type="EMBL" id="PENI01000030">
    <property type="protein sequence ID" value="RMB81521.1"/>
    <property type="molecule type" value="Genomic_DNA"/>
</dbReference>
<sequence length="302" mass="33339">MRYEQGMEIRQLRYFVTVAEELHFGRAATRLHMSQPPLSQQIQRLERQLGFALFERTRRSVTLTRAGRLLLEEARRALAQADRTEDIAELIRSGTAGTVRIGFVGSALYGVLPRALRSFREQLPEVHFSAREMESNDQIRALQDDIIDLGFTRPPLPLGGLSSLDIHEEELLVALPHDHPLHRRGGPVALAELAQEPFVLFPPEHGSGFWYTVARACGDAGFSPRVAYEGEHIHTMIGMVAAGLGVSLVPASASQLQLAQVRYAPLAGPPVRLGLSLIWDETRAVPALKNLISVAASAAHER</sequence>
<evidence type="ECO:0000259" key="5">
    <source>
        <dbReference type="PROSITE" id="PS50931"/>
    </source>
</evidence>